<feature type="region of interest" description="Disordered" evidence="1">
    <location>
        <begin position="1"/>
        <end position="38"/>
    </location>
</feature>
<evidence type="ECO:0000256" key="1">
    <source>
        <dbReference type="SAM" id="MobiDB-lite"/>
    </source>
</evidence>
<protein>
    <submittedName>
        <fullName evidence="2">Uncharacterized protein</fullName>
    </submittedName>
</protein>
<sequence length="38" mass="3565">MPRQPPGLSALCTPRGTDAQGHAVMGSAAGGGSASGRG</sequence>
<dbReference type="EMBL" id="CP014841">
    <property type="protein sequence ID" value="AND70462.1"/>
    <property type="molecule type" value="Genomic_DNA"/>
</dbReference>
<proteinExistence type="predicted"/>
<dbReference type="Proteomes" id="UP000077255">
    <property type="component" value="Chromosome"/>
</dbReference>
<gene>
    <name evidence="2" type="ORF">ATSB10_30080</name>
</gene>
<reference evidence="2 3" key="1">
    <citation type="submission" date="2016-02" db="EMBL/GenBank/DDBJ databases">
        <title>Complete genome sequencing and analysis of ATSB10, Dyella thiooxydans isolated from rhizosphere soil of sunflower (Helianthus annuus L.).</title>
        <authorList>
            <person name="Lee Y."/>
            <person name="Hwangbo K."/>
            <person name="Chung H."/>
            <person name="Yoo J."/>
            <person name="Kim K.Y."/>
            <person name="Sa T.M."/>
            <person name="Um Y."/>
            <person name="Madhaiyan M."/>
        </authorList>
    </citation>
    <scope>NUCLEOTIDE SEQUENCE [LARGE SCALE GENOMIC DNA]</scope>
    <source>
        <strain evidence="2 3">ATSB10</strain>
    </source>
</reference>
<dbReference type="KEGG" id="dtx:ATSB10_30080"/>
<name>A0A160N4M6_9GAMM</name>
<dbReference type="AlphaFoldDB" id="A0A160N4M6"/>
<dbReference type="PATRIC" id="fig|445710.3.peg.3003"/>
<feature type="compositionally biased region" description="Gly residues" evidence="1">
    <location>
        <begin position="28"/>
        <end position="38"/>
    </location>
</feature>
<accession>A0A160N4M6</accession>
<keyword evidence="3" id="KW-1185">Reference proteome</keyword>
<evidence type="ECO:0000313" key="2">
    <source>
        <dbReference type="EMBL" id="AND70462.1"/>
    </source>
</evidence>
<organism evidence="2 3">
    <name type="scientific">Dyella thiooxydans</name>
    <dbReference type="NCBI Taxonomy" id="445710"/>
    <lineage>
        <taxon>Bacteria</taxon>
        <taxon>Pseudomonadati</taxon>
        <taxon>Pseudomonadota</taxon>
        <taxon>Gammaproteobacteria</taxon>
        <taxon>Lysobacterales</taxon>
        <taxon>Rhodanobacteraceae</taxon>
        <taxon>Dyella</taxon>
    </lineage>
</organism>
<evidence type="ECO:0000313" key="3">
    <source>
        <dbReference type="Proteomes" id="UP000077255"/>
    </source>
</evidence>